<dbReference type="Proteomes" id="UP000789831">
    <property type="component" value="Unassembled WGS sequence"/>
</dbReference>
<comment type="caution">
    <text evidence="1">The sequence shown here is derived from an EMBL/GenBank/DDBJ whole genome shotgun (WGS) entry which is preliminary data.</text>
</comment>
<evidence type="ECO:0000313" key="1">
    <source>
        <dbReference type="EMBL" id="CAG8658470.1"/>
    </source>
</evidence>
<evidence type="ECO:0000313" key="2">
    <source>
        <dbReference type="Proteomes" id="UP000789831"/>
    </source>
</evidence>
<dbReference type="EMBL" id="CAJVPL010005474">
    <property type="protein sequence ID" value="CAG8658470.1"/>
    <property type="molecule type" value="Genomic_DNA"/>
</dbReference>
<name>A0A9N9DYY2_9GLOM</name>
<gene>
    <name evidence="1" type="ORF">AGERDE_LOCUS11699</name>
</gene>
<accession>A0A9N9DYY2</accession>
<sequence length="227" mass="26536">MDNASNYSGSDSQMVVIDGKNKNFYDIIRSVKGKEFTRNIMFFEYQLYFKFDGVQFWMALKEFLRVLGNNSVCCIHTRFDDNNNVFFISDTGLNGELKKFINESEPKLTYKSETEMPLALYFYLLDMYMSKSDINVVGIDYIGSKWKEPEVIFFELVYKATGDIEELMEHYIESVSRLTMEYVNTMEVTPREWIVGVGNNRELFFGVRFSSDHVFDVEKISPMEAMG</sequence>
<organism evidence="1 2">
    <name type="scientific">Ambispora gerdemannii</name>
    <dbReference type="NCBI Taxonomy" id="144530"/>
    <lineage>
        <taxon>Eukaryota</taxon>
        <taxon>Fungi</taxon>
        <taxon>Fungi incertae sedis</taxon>
        <taxon>Mucoromycota</taxon>
        <taxon>Glomeromycotina</taxon>
        <taxon>Glomeromycetes</taxon>
        <taxon>Archaeosporales</taxon>
        <taxon>Ambisporaceae</taxon>
        <taxon>Ambispora</taxon>
    </lineage>
</organism>
<proteinExistence type="predicted"/>
<protein>
    <submittedName>
        <fullName evidence="1">10593_t:CDS:1</fullName>
    </submittedName>
</protein>
<dbReference type="AlphaFoldDB" id="A0A9N9DYY2"/>
<keyword evidence="2" id="KW-1185">Reference proteome</keyword>
<reference evidence="1" key="1">
    <citation type="submission" date="2021-06" db="EMBL/GenBank/DDBJ databases">
        <authorList>
            <person name="Kallberg Y."/>
            <person name="Tangrot J."/>
            <person name="Rosling A."/>
        </authorList>
    </citation>
    <scope>NUCLEOTIDE SEQUENCE</scope>
    <source>
        <strain evidence="1">MT106</strain>
    </source>
</reference>